<dbReference type="Proteomes" id="UP001243212">
    <property type="component" value="Unassembled WGS sequence"/>
</dbReference>
<dbReference type="RefSeq" id="WP_307682709.1">
    <property type="nucleotide sequence ID" value="NZ_JAUSQX010000001.1"/>
</dbReference>
<keyword evidence="1" id="KW-1133">Transmembrane helix</keyword>
<feature type="transmembrane region" description="Helical" evidence="1">
    <location>
        <begin position="45"/>
        <end position="63"/>
    </location>
</feature>
<feature type="transmembrane region" description="Helical" evidence="1">
    <location>
        <begin position="110"/>
        <end position="131"/>
    </location>
</feature>
<dbReference type="EMBL" id="JAUSQX010000001">
    <property type="protein sequence ID" value="MDP9806488.1"/>
    <property type="molecule type" value="Genomic_DNA"/>
</dbReference>
<name>A0ABT9NHJ9_9ACTO</name>
<gene>
    <name evidence="2" type="ORF">J2S70_001070</name>
</gene>
<dbReference type="Pfam" id="PF04020">
    <property type="entry name" value="Phage_holin_4_2"/>
    <property type="match status" value="1"/>
</dbReference>
<protein>
    <submittedName>
        <fullName evidence="2">Membrane protein</fullName>
    </submittedName>
</protein>
<keyword evidence="1" id="KW-0472">Membrane</keyword>
<organism evidence="2 3">
    <name type="scientific">Trueperella bonasi</name>
    <dbReference type="NCBI Taxonomy" id="312286"/>
    <lineage>
        <taxon>Bacteria</taxon>
        <taxon>Bacillati</taxon>
        <taxon>Actinomycetota</taxon>
        <taxon>Actinomycetes</taxon>
        <taxon>Actinomycetales</taxon>
        <taxon>Actinomycetaceae</taxon>
        <taxon>Trueperella</taxon>
    </lineage>
</organism>
<feature type="transmembrane region" description="Helical" evidence="1">
    <location>
        <begin position="75"/>
        <end position="98"/>
    </location>
</feature>
<dbReference type="PANTHER" id="PTHR37309">
    <property type="entry name" value="SLR0284 PROTEIN"/>
    <property type="match status" value="1"/>
</dbReference>
<evidence type="ECO:0000313" key="3">
    <source>
        <dbReference type="Proteomes" id="UP001243212"/>
    </source>
</evidence>
<dbReference type="PANTHER" id="PTHR37309:SF1">
    <property type="entry name" value="SLR0284 PROTEIN"/>
    <property type="match status" value="1"/>
</dbReference>
<proteinExistence type="predicted"/>
<sequence length="138" mass="15054">MKFFITAAVNAVALWLTTLFLSGVRLEGAVPADSFLAELDPSGQRGVYFLLAGAVLGVVNMLIRPVVKILSLPFYLLTLGLFFLVVNALMIMLTAWITSFFDLSLSVASFWWAVGAGIIVGLVNWILGGIFEEDERHS</sequence>
<comment type="caution">
    <text evidence="2">The sequence shown here is derived from an EMBL/GenBank/DDBJ whole genome shotgun (WGS) entry which is preliminary data.</text>
</comment>
<accession>A0ABT9NHJ9</accession>
<keyword evidence="1" id="KW-0812">Transmembrane</keyword>
<keyword evidence="3" id="KW-1185">Reference proteome</keyword>
<evidence type="ECO:0000256" key="1">
    <source>
        <dbReference type="SAM" id="Phobius"/>
    </source>
</evidence>
<evidence type="ECO:0000313" key="2">
    <source>
        <dbReference type="EMBL" id="MDP9806488.1"/>
    </source>
</evidence>
<dbReference type="InterPro" id="IPR007165">
    <property type="entry name" value="Phage_holin_4_2"/>
</dbReference>
<reference evidence="2 3" key="1">
    <citation type="submission" date="2023-07" db="EMBL/GenBank/DDBJ databases">
        <title>Sequencing the genomes of 1000 actinobacteria strains.</title>
        <authorList>
            <person name="Klenk H.-P."/>
        </authorList>
    </citation>
    <scope>NUCLEOTIDE SEQUENCE [LARGE SCALE GENOMIC DNA]</scope>
    <source>
        <strain evidence="2 3">DSM 17163</strain>
    </source>
</reference>